<evidence type="ECO:0000256" key="3">
    <source>
        <dbReference type="ARBA" id="ARBA00022679"/>
    </source>
</evidence>
<dbReference type="Gene3D" id="1.25.40.10">
    <property type="entry name" value="Tetratricopeptide repeat domain"/>
    <property type="match status" value="1"/>
</dbReference>
<dbReference type="InterPro" id="IPR008271">
    <property type="entry name" value="Ser/Thr_kinase_AS"/>
</dbReference>
<evidence type="ECO:0000256" key="1">
    <source>
        <dbReference type="ARBA" id="ARBA00012513"/>
    </source>
</evidence>
<sequence>MDAEDTAALPDLNELRLAANSRFAANALDEALPLYSLCVDVARKEADENGDRSELVIHLCNRSACEYKMEMYEAARDDAAEAFQLSDGKNSKALFRLARAQIALAEFDKAIETIQTAVGHLVNNEQSDEEKTKQQIHEFDKLLTAAMRKQSINPSSSNSTPQDIKSIKLEPRTPSIREFTKHTKHSDTYAPLGEGNFSTVVICTHKTTGETFALKIIEKEACDKLAKRQHPNVYNEVYMERRILTQGRLPKHVNIIQCYHAMQDYGNLYFLMELHQEHTDLWSMIRYEKKMVGCHASLIRTYAYELLAAIEHCHEHGIVHRDLKPENVLLSQRGGHVVLIDFGTAKDLIYTDLNGPEFVGTPDFMSPEGVKEFDKNGHGCDFKSDLWSFGVLLYQLYVGALPFEAASPYMTFLKIQRGVYGRNMGVFDDDAWDLIQKLLKVKPEERLGAGCFEWVPPPKQSDNEAESKQSDDEMTGKDAETSAVESSKQKQPRGKIICREGGYDIIRQHPFFANQLSVLKTQTNSHLSIEEENTPVPQPIPSLRDLALRATAHFIDQSSLDIDLEETHPPGDNSKYDALRLKPSDRTSIMHLLDRLHLLKEPRVYRRFFKSKIDARLGRVRPQSMDVIGLTQKNDNMGHFPGNGMEEPHPDQRIVAATPEARIRIHHITNPLFDKATNEQCSQEGNEAQRKEYITELKESIRLVNRLRPHAAVACGFIDDQCRKLLSKINETVPVILHDGSAHFNFWVHGAHCLAIRLNDFAESGDASSSSSNRKKALAWLLMELEQIKTARSHGYVFVDGDPRDIPADWIAKLGKNHVIGLLGLSNAKVASPSPEPVLFEEKHVVADHPTPMDSKETKEEGDDMSCSSSDSDANAPPDEHIMNIVGRLGNGVRCITVQEEELVWDSEILL</sequence>
<dbReference type="SUPFAM" id="SSF48452">
    <property type="entry name" value="TPR-like"/>
    <property type="match status" value="1"/>
</dbReference>
<evidence type="ECO:0000313" key="13">
    <source>
        <dbReference type="Proteomes" id="UP001530400"/>
    </source>
</evidence>
<dbReference type="InterPro" id="IPR017441">
    <property type="entry name" value="Protein_kinase_ATP_BS"/>
</dbReference>
<protein>
    <recommendedName>
        <fullName evidence="1">non-specific serine/threonine protein kinase</fullName>
        <ecNumber evidence="1">2.7.11.1</ecNumber>
    </recommendedName>
</protein>
<evidence type="ECO:0000259" key="11">
    <source>
        <dbReference type="PROSITE" id="PS50011"/>
    </source>
</evidence>
<dbReference type="GO" id="GO:0005524">
    <property type="term" value="F:ATP binding"/>
    <property type="evidence" value="ECO:0007669"/>
    <property type="project" value="UniProtKB-UniRule"/>
</dbReference>
<dbReference type="AlphaFoldDB" id="A0ABD3MYH9"/>
<evidence type="ECO:0000256" key="5">
    <source>
        <dbReference type="ARBA" id="ARBA00022777"/>
    </source>
</evidence>
<dbReference type="InterPro" id="IPR011990">
    <property type="entry name" value="TPR-like_helical_dom_sf"/>
</dbReference>
<dbReference type="Gene3D" id="1.10.510.10">
    <property type="entry name" value="Transferase(Phosphotransferase) domain 1"/>
    <property type="match status" value="1"/>
</dbReference>
<evidence type="ECO:0000256" key="9">
    <source>
        <dbReference type="PROSITE-ProRule" id="PRU10141"/>
    </source>
</evidence>
<comment type="catalytic activity">
    <reaction evidence="8">
        <text>L-seryl-[protein] + ATP = O-phospho-L-seryl-[protein] + ADP + H(+)</text>
        <dbReference type="Rhea" id="RHEA:17989"/>
        <dbReference type="Rhea" id="RHEA-COMP:9863"/>
        <dbReference type="Rhea" id="RHEA-COMP:11604"/>
        <dbReference type="ChEBI" id="CHEBI:15378"/>
        <dbReference type="ChEBI" id="CHEBI:29999"/>
        <dbReference type="ChEBI" id="CHEBI:30616"/>
        <dbReference type="ChEBI" id="CHEBI:83421"/>
        <dbReference type="ChEBI" id="CHEBI:456216"/>
        <dbReference type="EC" id="2.7.11.1"/>
    </reaction>
</comment>
<dbReference type="PROSITE" id="PS00107">
    <property type="entry name" value="PROTEIN_KINASE_ATP"/>
    <property type="match status" value="1"/>
</dbReference>
<keyword evidence="5" id="KW-0418">Kinase</keyword>
<dbReference type="PANTHER" id="PTHR24356:SF163">
    <property type="entry name" value="3-PHOSPHOINOSITIDE-DEPENDENT PROTEIN KINASE 1-RELATED"/>
    <property type="match status" value="1"/>
</dbReference>
<keyword evidence="4 9" id="KW-0547">Nucleotide-binding</keyword>
<keyword evidence="13" id="KW-1185">Reference proteome</keyword>
<dbReference type="EC" id="2.7.11.1" evidence="1"/>
<dbReference type="EMBL" id="JALLPJ020001340">
    <property type="protein sequence ID" value="KAL3768883.1"/>
    <property type="molecule type" value="Genomic_DNA"/>
</dbReference>
<feature type="domain" description="Protein kinase" evidence="11">
    <location>
        <begin position="186"/>
        <end position="458"/>
    </location>
</feature>
<keyword evidence="6 9" id="KW-0067">ATP-binding</keyword>
<feature type="region of interest" description="Disordered" evidence="10">
    <location>
        <begin position="847"/>
        <end position="878"/>
    </location>
</feature>
<evidence type="ECO:0000256" key="7">
    <source>
        <dbReference type="ARBA" id="ARBA00047899"/>
    </source>
</evidence>
<dbReference type="PROSITE" id="PS00108">
    <property type="entry name" value="PROTEIN_KINASE_ST"/>
    <property type="match status" value="1"/>
</dbReference>
<reference evidence="12 13" key="1">
    <citation type="submission" date="2024-10" db="EMBL/GenBank/DDBJ databases">
        <title>Updated reference genomes for cyclostephanoid diatoms.</title>
        <authorList>
            <person name="Roberts W.R."/>
            <person name="Alverson A.J."/>
        </authorList>
    </citation>
    <scope>NUCLEOTIDE SEQUENCE [LARGE SCALE GENOMIC DNA]</scope>
    <source>
        <strain evidence="12 13">AJA010-31</strain>
    </source>
</reference>
<evidence type="ECO:0000256" key="8">
    <source>
        <dbReference type="ARBA" id="ARBA00048679"/>
    </source>
</evidence>
<feature type="region of interest" description="Disordered" evidence="10">
    <location>
        <begin position="451"/>
        <end position="493"/>
    </location>
</feature>
<evidence type="ECO:0000256" key="2">
    <source>
        <dbReference type="ARBA" id="ARBA00022527"/>
    </source>
</evidence>
<dbReference type="SUPFAM" id="SSF56112">
    <property type="entry name" value="Protein kinase-like (PK-like)"/>
    <property type="match status" value="1"/>
</dbReference>
<dbReference type="Pfam" id="PF00069">
    <property type="entry name" value="Pkinase"/>
    <property type="match status" value="1"/>
</dbReference>
<dbReference type="PANTHER" id="PTHR24356">
    <property type="entry name" value="SERINE/THREONINE-PROTEIN KINASE"/>
    <property type="match status" value="1"/>
</dbReference>
<evidence type="ECO:0000256" key="6">
    <source>
        <dbReference type="ARBA" id="ARBA00022840"/>
    </source>
</evidence>
<evidence type="ECO:0000256" key="4">
    <source>
        <dbReference type="ARBA" id="ARBA00022741"/>
    </source>
</evidence>
<name>A0ABD3MYH9_9STRA</name>
<dbReference type="SMART" id="SM00220">
    <property type="entry name" value="S_TKc"/>
    <property type="match status" value="1"/>
</dbReference>
<comment type="caution">
    <text evidence="12">The sequence shown here is derived from an EMBL/GenBank/DDBJ whole genome shotgun (WGS) entry which is preliminary data.</text>
</comment>
<organism evidence="12 13">
    <name type="scientific">Cyclotella atomus</name>
    <dbReference type="NCBI Taxonomy" id="382360"/>
    <lineage>
        <taxon>Eukaryota</taxon>
        <taxon>Sar</taxon>
        <taxon>Stramenopiles</taxon>
        <taxon>Ochrophyta</taxon>
        <taxon>Bacillariophyta</taxon>
        <taxon>Coscinodiscophyceae</taxon>
        <taxon>Thalassiosirophycidae</taxon>
        <taxon>Stephanodiscales</taxon>
        <taxon>Stephanodiscaceae</taxon>
        <taxon>Cyclotella</taxon>
    </lineage>
</organism>
<dbReference type="PROSITE" id="PS50011">
    <property type="entry name" value="PROTEIN_KINASE_DOM"/>
    <property type="match status" value="1"/>
</dbReference>
<dbReference type="Proteomes" id="UP001530400">
    <property type="component" value="Unassembled WGS sequence"/>
</dbReference>
<feature type="compositionally biased region" description="Basic and acidic residues" evidence="10">
    <location>
        <begin position="461"/>
        <end position="480"/>
    </location>
</feature>
<comment type="catalytic activity">
    <reaction evidence="7">
        <text>L-threonyl-[protein] + ATP = O-phospho-L-threonyl-[protein] + ADP + H(+)</text>
        <dbReference type="Rhea" id="RHEA:46608"/>
        <dbReference type="Rhea" id="RHEA-COMP:11060"/>
        <dbReference type="Rhea" id="RHEA-COMP:11605"/>
        <dbReference type="ChEBI" id="CHEBI:15378"/>
        <dbReference type="ChEBI" id="CHEBI:30013"/>
        <dbReference type="ChEBI" id="CHEBI:30616"/>
        <dbReference type="ChEBI" id="CHEBI:61977"/>
        <dbReference type="ChEBI" id="CHEBI:456216"/>
        <dbReference type="EC" id="2.7.11.1"/>
    </reaction>
</comment>
<evidence type="ECO:0000256" key="10">
    <source>
        <dbReference type="SAM" id="MobiDB-lite"/>
    </source>
</evidence>
<proteinExistence type="predicted"/>
<dbReference type="InterPro" id="IPR050236">
    <property type="entry name" value="Ser_Thr_kinase_AGC"/>
</dbReference>
<dbReference type="InterPro" id="IPR000719">
    <property type="entry name" value="Prot_kinase_dom"/>
</dbReference>
<keyword evidence="2" id="KW-0723">Serine/threonine-protein kinase</keyword>
<keyword evidence="3" id="KW-0808">Transferase</keyword>
<accession>A0ABD3MYH9</accession>
<dbReference type="GO" id="GO:0004674">
    <property type="term" value="F:protein serine/threonine kinase activity"/>
    <property type="evidence" value="ECO:0007669"/>
    <property type="project" value="UniProtKB-KW"/>
</dbReference>
<dbReference type="InterPro" id="IPR011009">
    <property type="entry name" value="Kinase-like_dom_sf"/>
</dbReference>
<evidence type="ECO:0000313" key="12">
    <source>
        <dbReference type="EMBL" id="KAL3768883.1"/>
    </source>
</evidence>
<feature type="binding site" evidence="9">
    <location>
        <position position="215"/>
    </location>
    <ligand>
        <name>ATP</name>
        <dbReference type="ChEBI" id="CHEBI:30616"/>
    </ligand>
</feature>
<gene>
    <name evidence="12" type="ORF">ACHAWO_010597</name>
</gene>